<accession>A0A926QIK1</accession>
<keyword evidence="1" id="KW-1133">Transmembrane helix</keyword>
<keyword evidence="1" id="KW-0472">Membrane</keyword>
<gene>
    <name evidence="2" type="primary">spoIIIAF</name>
    <name evidence="2" type="ORF">ICC18_11415</name>
</gene>
<keyword evidence="3" id="KW-1185">Reference proteome</keyword>
<dbReference type="RefSeq" id="WP_188174501.1">
    <property type="nucleotide sequence ID" value="NZ_JACVVD010000003.1"/>
</dbReference>
<dbReference type="Proteomes" id="UP000650466">
    <property type="component" value="Unassembled WGS sequence"/>
</dbReference>
<reference evidence="2" key="1">
    <citation type="submission" date="2020-09" db="EMBL/GenBank/DDBJ databases">
        <title>Draft Genome Sequence of Paenibacillus sp. WST5.</title>
        <authorList>
            <person name="Bao Z."/>
        </authorList>
    </citation>
    <scope>NUCLEOTIDE SEQUENCE</scope>
    <source>
        <strain evidence="2">WST5</strain>
    </source>
</reference>
<dbReference type="InterPro" id="IPR014245">
    <property type="entry name" value="Spore_III_AF"/>
</dbReference>
<protein>
    <submittedName>
        <fullName evidence="2">Stage III sporulation protein AF</fullName>
    </submittedName>
</protein>
<dbReference type="AlphaFoldDB" id="A0A926QIK1"/>
<feature type="transmembrane region" description="Helical" evidence="1">
    <location>
        <begin position="6"/>
        <end position="25"/>
    </location>
</feature>
<name>A0A926QIK1_9BACL</name>
<comment type="caution">
    <text evidence="2">The sequence shown here is derived from an EMBL/GenBank/DDBJ whole genome shotgun (WGS) entry which is preliminary data.</text>
</comment>
<evidence type="ECO:0000313" key="3">
    <source>
        <dbReference type="Proteomes" id="UP000650466"/>
    </source>
</evidence>
<sequence length="248" mass="27863">MDWLGGWLQAVIMVIMLATFVDLLLPSNTMQRYVKTVMSLFVLLTLLSPVMQLIKKDWNVDELITSAEKKQNEVTMLAGGGGNNYMKSLDAITKEAQKLHAEGQKQSEQMVQTQLAALMKEDLQKQTDMMVKDVQVLAQFDNNGKPGISKVWVTLNDIETTKKPQAASHQKSIAVMEPVKPIDPIRIESGTKLQGSILSQVNAVTEDELTPRQEQERERMARGIARDWQVEPAQIDIRFQQSNGTIAR</sequence>
<keyword evidence="1" id="KW-0812">Transmembrane</keyword>
<organism evidence="2 3">
    <name type="scientific">Paenibacillus sedimenti</name>
    <dbReference type="NCBI Taxonomy" id="2770274"/>
    <lineage>
        <taxon>Bacteria</taxon>
        <taxon>Bacillati</taxon>
        <taxon>Bacillota</taxon>
        <taxon>Bacilli</taxon>
        <taxon>Bacillales</taxon>
        <taxon>Paenibacillaceae</taxon>
        <taxon>Paenibacillus</taxon>
    </lineage>
</organism>
<proteinExistence type="predicted"/>
<feature type="transmembrane region" description="Helical" evidence="1">
    <location>
        <begin position="37"/>
        <end position="54"/>
    </location>
</feature>
<dbReference type="NCBIfam" id="TIGR02896">
    <property type="entry name" value="spore_III_AF"/>
    <property type="match status" value="1"/>
</dbReference>
<dbReference type="Pfam" id="PF09581">
    <property type="entry name" value="Spore_III_AF"/>
    <property type="match status" value="1"/>
</dbReference>
<dbReference type="EMBL" id="JACVVD010000003">
    <property type="protein sequence ID" value="MBD0380726.1"/>
    <property type="molecule type" value="Genomic_DNA"/>
</dbReference>
<evidence type="ECO:0000313" key="2">
    <source>
        <dbReference type="EMBL" id="MBD0380726.1"/>
    </source>
</evidence>
<evidence type="ECO:0000256" key="1">
    <source>
        <dbReference type="SAM" id="Phobius"/>
    </source>
</evidence>